<dbReference type="AlphaFoldDB" id="A0AAN9UDT5"/>
<dbReference type="Pfam" id="PF06985">
    <property type="entry name" value="HET"/>
    <property type="match status" value="1"/>
</dbReference>
<dbReference type="Proteomes" id="UP001320245">
    <property type="component" value="Unassembled WGS sequence"/>
</dbReference>
<sequence length="582" mass="66529">MSATAIEDDAPTFSYEALPDAGSYIRLLAILNYDEAQPIPVHCELTAWPISEVPKYHAVSYTWGDPNHTATILVNGQRMQVRQNCEYTLKQATWYGGDFRRRFYWVDAICINQGSNEEKGPQVSLMGQVYGNAERVLACVGKDDPWSRYLYRRARRDMSFFSDMGLVTEDSDDVQEVMERWMSKLGPALVKLGSAAARFTSRPYFERVWIYQELFLGRQISVCCGKWHIPFRVLRGSYIAGIFHHNAYTRGFKGWRQYLEEDFDRQVSIDIYQQLIRAGALGMDPTTLWTALYTVSIAECADPRDKVYGILSTVDWSNKTPIRPDYTKDRLHVAIETLKIVTSDGDWRGEWLQSVNVVLENLQVSEETTPGMREAIERRRLAQPGQSTKIDQGQLRGLAEYYGWRLEPKHWGEEQEGDWDSDAADNFDYSAWAQRQEHQEQPASVTAYDSTQYALPSVARPGDWVLAHDLYLPPLVARPRSDGLYDIVGYAAIQEKLYDYWHERLPELPNFGVRMDVEDAIVYVNDREVDRLDSGVCGYPGSSYAQPIVYLRHADGSNGAACEELPFGHMPQLAYPFIGRAT</sequence>
<name>A0AAN9UDT5_9PEZI</name>
<dbReference type="InterPro" id="IPR010730">
    <property type="entry name" value="HET"/>
</dbReference>
<dbReference type="EMBL" id="JAJSPL020000009">
    <property type="protein sequence ID" value="KAK7745051.1"/>
    <property type="molecule type" value="Genomic_DNA"/>
</dbReference>
<keyword evidence="3" id="KW-1185">Reference proteome</keyword>
<proteinExistence type="predicted"/>
<gene>
    <name evidence="2" type="ORF">SLS53_003286</name>
</gene>
<evidence type="ECO:0000259" key="1">
    <source>
        <dbReference type="Pfam" id="PF06985"/>
    </source>
</evidence>
<organism evidence="2 3">
    <name type="scientific">Cytospora paraplurivora</name>
    <dbReference type="NCBI Taxonomy" id="2898453"/>
    <lineage>
        <taxon>Eukaryota</taxon>
        <taxon>Fungi</taxon>
        <taxon>Dikarya</taxon>
        <taxon>Ascomycota</taxon>
        <taxon>Pezizomycotina</taxon>
        <taxon>Sordariomycetes</taxon>
        <taxon>Sordariomycetidae</taxon>
        <taxon>Diaporthales</taxon>
        <taxon>Cytosporaceae</taxon>
        <taxon>Cytospora</taxon>
    </lineage>
</organism>
<protein>
    <recommendedName>
        <fullName evidence="1">Heterokaryon incompatibility domain-containing protein</fullName>
    </recommendedName>
</protein>
<evidence type="ECO:0000313" key="2">
    <source>
        <dbReference type="EMBL" id="KAK7745051.1"/>
    </source>
</evidence>
<dbReference type="PANTHER" id="PTHR24148:SF73">
    <property type="entry name" value="HET DOMAIN PROTEIN (AFU_ORTHOLOGUE AFUA_8G01020)"/>
    <property type="match status" value="1"/>
</dbReference>
<comment type="caution">
    <text evidence="2">The sequence shown here is derived from an EMBL/GenBank/DDBJ whole genome shotgun (WGS) entry which is preliminary data.</text>
</comment>
<accession>A0AAN9UDT5</accession>
<dbReference type="PANTHER" id="PTHR24148">
    <property type="entry name" value="ANKYRIN REPEAT DOMAIN-CONTAINING PROTEIN 39 HOMOLOG-RELATED"/>
    <property type="match status" value="1"/>
</dbReference>
<feature type="domain" description="Heterokaryon incompatibility" evidence="1">
    <location>
        <begin position="56"/>
        <end position="213"/>
    </location>
</feature>
<dbReference type="InterPro" id="IPR052895">
    <property type="entry name" value="HetReg/Transcr_Mod"/>
</dbReference>
<evidence type="ECO:0000313" key="3">
    <source>
        <dbReference type="Proteomes" id="UP001320245"/>
    </source>
</evidence>
<reference evidence="2 3" key="1">
    <citation type="journal article" date="2023" name="PLoS ONE">
        <title>Cytospora paraplurivora sp. nov. isolated from orchards with fruit tree decline syndrome in Ontario, Canada.</title>
        <authorList>
            <person name="Ilyukhin E."/>
            <person name="Nguyen H.D.T."/>
            <person name="Castle A.J."/>
            <person name="Ellouze W."/>
        </authorList>
    </citation>
    <scope>NUCLEOTIDE SEQUENCE [LARGE SCALE GENOMIC DNA]</scope>
    <source>
        <strain evidence="2 3">FDS-564</strain>
    </source>
</reference>